<feature type="domain" description="Abortive phage infection protein C-terminal" evidence="1">
    <location>
        <begin position="260"/>
        <end position="526"/>
    </location>
</feature>
<proteinExistence type="predicted"/>
<dbReference type="RefSeq" id="WP_016637062.1">
    <property type="nucleotide sequence ID" value="NZ_KQ956867.1"/>
</dbReference>
<gene>
    <name evidence="2" type="ORF">HMPREF3208_01054</name>
</gene>
<dbReference type="InterPro" id="IPR018891">
    <property type="entry name" value="AIPR_C"/>
</dbReference>
<dbReference type="Proteomes" id="UP000070687">
    <property type="component" value="Unassembled WGS sequence"/>
</dbReference>
<dbReference type="PATRIC" id="fig|2702.100.peg.1035"/>
<evidence type="ECO:0000313" key="3">
    <source>
        <dbReference type="Proteomes" id="UP000070687"/>
    </source>
</evidence>
<protein>
    <recommendedName>
        <fullName evidence="1">Abortive phage infection protein C-terminal domain-containing protein</fullName>
    </recommendedName>
</protein>
<organism evidence="2 3">
    <name type="scientific">Gardnerella vaginalis</name>
    <dbReference type="NCBI Taxonomy" id="2702"/>
    <lineage>
        <taxon>Bacteria</taxon>
        <taxon>Bacillati</taxon>
        <taxon>Actinomycetota</taxon>
        <taxon>Actinomycetes</taxon>
        <taxon>Bifidobacteriales</taxon>
        <taxon>Bifidobacteriaceae</taxon>
        <taxon>Gardnerella</taxon>
    </lineage>
</organism>
<accession>A0A133NTE3</accession>
<comment type="caution">
    <text evidence="2">The sequence shown here is derived from an EMBL/GenBank/DDBJ whole genome shotgun (WGS) entry which is preliminary data.</text>
</comment>
<dbReference type="EMBL" id="LRQB01000066">
    <property type="protein sequence ID" value="KXA19562.1"/>
    <property type="molecule type" value="Genomic_DNA"/>
</dbReference>
<reference evidence="2 3" key="1">
    <citation type="submission" date="2016-01" db="EMBL/GenBank/DDBJ databases">
        <authorList>
            <person name="Oliw E.H."/>
        </authorList>
    </citation>
    <scope>NUCLEOTIDE SEQUENCE [LARGE SCALE GENOMIC DNA]</scope>
    <source>
        <strain evidence="2 3">PSS_7772B</strain>
    </source>
</reference>
<sequence length="564" mass="65062">MTTQLTNNQILLRECFKQEFEESSGYNDINTYFEHFAASQVLKDFNLSDEEIDSGNSGGGNDGGCDNLYIFLNGELVTADQIEGLNATKGSYLDFFILQSKNTTSFGENALMKWKTVSDNLLNMSNILDNFSDRYNETTIESFGIFRDAIAKLVRSQVKVRFFYYYITLGTEAHPNVAMQAKELKTLVKKYYPSSEVNVNFITADKLIDMYNADSETRVNLELADQPISLSENEYISLVKLGTYFRFITDDNLFLRKTFFEANVRDYQGHNSVNSSIANTLEGEENEDFWWLNNGVTILSTDIKLITNKSLQVVNPEIVNGLQTSREIYNYFSERSGRIDEDNRTILVRVIRPESEESRDNIIFSTNNQTSIPKSSLRVTDTIHLQIEMYFKNRGLYYDRRKNYYKNQKKKAVDIISVSFLAQCLISIVLRKPDFARARPSTLLTDEETYKYLYEDNQDLEAYYKAASIGRRVQNTLKTYRSMTNTEVNDILFYVIYAVVADALKKKELSFIDLKNFDLNNITEASIDKISNKIYLKYKELGGNSRIAKSKTFIDNVYILFDLN</sequence>
<evidence type="ECO:0000313" key="2">
    <source>
        <dbReference type="EMBL" id="KXA19562.1"/>
    </source>
</evidence>
<dbReference type="Pfam" id="PF10592">
    <property type="entry name" value="AIPR"/>
    <property type="match status" value="1"/>
</dbReference>
<evidence type="ECO:0000259" key="1">
    <source>
        <dbReference type="Pfam" id="PF10592"/>
    </source>
</evidence>
<dbReference type="AlphaFoldDB" id="A0A133NTE3"/>
<dbReference type="OrthoDB" id="9806213at2"/>
<name>A0A133NTE3_GARVA</name>